<dbReference type="GO" id="GO:0008270">
    <property type="term" value="F:zinc ion binding"/>
    <property type="evidence" value="ECO:0007669"/>
    <property type="project" value="UniProtKB-KW"/>
</dbReference>
<dbReference type="EMBL" id="FN648418">
    <property type="protein sequence ID" value="CBJ31201.1"/>
    <property type="molecule type" value="Genomic_DNA"/>
</dbReference>
<feature type="compositionally biased region" description="Low complexity" evidence="5">
    <location>
        <begin position="151"/>
        <end position="160"/>
    </location>
</feature>
<keyword evidence="3" id="KW-0862">Zinc</keyword>
<dbReference type="GO" id="GO:0006457">
    <property type="term" value="P:protein folding"/>
    <property type="evidence" value="ECO:0007669"/>
    <property type="project" value="TreeGrafter"/>
</dbReference>
<dbReference type="GO" id="GO:0005739">
    <property type="term" value="C:mitochondrion"/>
    <property type="evidence" value="ECO:0007669"/>
    <property type="project" value="TreeGrafter"/>
</dbReference>
<evidence type="ECO:0000259" key="6">
    <source>
        <dbReference type="PROSITE" id="PS51501"/>
    </source>
</evidence>
<dbReference type="OrthoDB" id="512667at2759"/>
<dbReference type="OMA" id="IGESDCH"/>
<protein>
    <recommendedName>
        <fullName evidence="6">DNL-type domain-containing protein</fullName>
    </recommendedName>
</protein>
<evidence type="ECO:0000256" key="1">
    <source>
        <dbReference type="ARBA" id="ARBA00022723"/>
    </source>
</evidence>
<sequence>MMPEEDRVPVGAGSTAQGSEDKPNVVRFLDVPGSEQTREEKMTIVFTCTVCETRTAKTFAKLSYEKGVVLARCPGCHNIHLIADRLGWFEEAGDGADGWDIEKITNRIGESDCHVVNEDNVMELNLVDIAGKTTRRKDTPPKGGDDRDSSPESPSSEGQK</sequence>
<evidence type="ECO:0000313" key="7">
    <source>
        <dbReference type="EMBL" id="CBJ31201.1"/>
    </source>
</evidence>
<dbReference type="Pfam" id="PF05180">
    <property type="entry name" value="zf-DNL"/>
    <property type="match status" value="1"/>
</dbReference>
<feature type="region of interest" description="Disordered" evidence="5">
    <location>
        <begin position="130"/>
        <end position="160"/>
    </location>
</feature>
<gene>
    <name evidence="7" type="ORF">Esi_0238_0026</name>
</gene>
<evidence type="ECO:0000256" key="2">
    <source>
        <dbReference type="ARBA" id="ARBA00022771"/>
    </source>
</evidence>
<name>D7FSR0_ECTSI</name>
<evidence type="ECO:0000256" key="4">
    <source>
        <dbReference type="PROSITE-ProRule" id="PRU00834"/>
    </source>
</evidence>
<dbReference type="InterPro" id="IPR007853">
    <property type="entry name" value="Znf_DNL-typ"/>
</dbReference>
<proteinExistence type="predicted"/>
<feature type="region of interest" description="Disordered" evidence="5">
    <location>
        <begin position="1"/>
        <end position="24"/>
    </location>
</feature>
<evidence type="ECO:0000256" key="3">
    <source>
        <dbReference type="ARBA" id="ARBA00022833"/>
    </source>
</evidence>
<dbReference type="AlphaFoldDB" id="D7FSR0"/>
<accession>D7FSR0</accession>
<dbReference type="GO" id="GO:0051087">
    <property type="term" value="F:protein-folding chaperone binding"/>
    <property type="evidence" value="ECO:0007669"/>
    <property type="project" value="TreeGrafter"/>
</dbReference>
<keyword evidence="1" id="KW-0479">Metal-binding</keyword>
<evidence type="ECO:0000313" key="8">
    <source>
        <dbReference type="Proteomes" id="UP000002630"/>
    </source>
</evidence>
<dbReference type="PANTHER" id="PTHR20922">
    <property type="entry name" value="DNL-TYPE ZINC FINGER PROTEIN"/>
    <property type="match status" value="1"/>
</dbReference>
<dbReference type="GO" id="GO:0030150">
    <property type="term" value="P:protein import into mitochondrial matrix"/>
    <property type="evidence" value="ECO:0007669"/>
    <property type="project" value="TreeGrafter"/>
</dbReference>
<feature type="compositionally biased region" description="Basic and acidic residues" evidence="5">
    <location>
        <begin position="136"/>
        <end position="150"/>
    </location>
</feature>
<dbReference type="PANTHER" id="PTHR20922:SF13">
    <property type="entry name" value="DNL-TYPE ZINC FINGER PROTEIN"/>
    <property type="match status" value="1"/>
</dbReference>
<dbReference type="eggNOG" id="KOG3277">
    <property type="taxonomic scope" value="Eukaryota"/>
</dbReference>
<keyword evidence="8" id="KW-1185">Reference proteome</keyword>
<dbReference type="GO" id="GO:0050821">
    <property type="term" value="P:protein stabilization"/>
    <property type="evidence" value="ECO:0007669"/>
    <property type="project" value="TreeGrafter"/>
</dbReference>
<keyword evidence="2 4" id="KW-0863">Zinc-finger</keyword>
<dbReference type="InParanoid" id="D7FSR0"/>
<organism evidence="7 8">
    <name type="scientific">Ectocarpus siliculosus</name>
    <name type="common">Brown alga</name>
    <name type="synonym">Conferva siliculosa</name>
    <dbReference type="NCBI Taxonomy" id="2880"/>
    <lineage>
        <taxon>Eukaryota</taxon>
        <taxon>Sar</taxon>
        <taxon>Stramenopiles</taxon>
        <taxon>Ochrophyta</taxon>
        <taxon>PX clade</taxon>
        <taxon>Phaeophyceae</taxon>
        <taxon>Ectocarpales</taxon>
        <taxon>Ectocarpaceae</taxon>
        <taxon>Ectocarpus</taxon>
    </lineage>
</organism>
<dbReference type="Proteomes" id="UP000002630">
    <property type="component" value="Linkage Group LG09"/>
</dbReference>
<evidence type="ECO:0000256" key="5">
    <source>
        <dbReference type="SAM" id="MobiDB-lite"/>
    </source>
</evidence>
<dbReference type="STRING" id="2880.D7FSR0"/>
<feature type="domain" description="DNL-type" evidence="6">
    <location>
        <begin position="37"/>
        <end position="137"/>
    </location>
</feature>
<dbReference type="EMBL" id="FN649734">
    <property type="protein sequence ID" value="CBJ31201.1"/>
    <property type="molecule type" value="Genomic_DNA"/>
</dbReference>
<dbReference type="InterPro" id="IPR024158">
    <property type="entry name" value="Mt_import_TIM15"/>
</dbReference>
<dbReference type="PROSITE" id="PS51501">
    <property type="entry name" value="ZF_DNL"/>
    <property type="match status" value="1"/>
</dbReference>
<reference evidence="7 8" key="1">
    <citation type="journal article" date="2010" name="Nature">
        <title>The Ectocarpus genome and the independent evolution of multicellularity in brown algae.</title>
        <authorList>
            <person name="Cock J.M."/>
            <person name="Sterck L."/>
            <person name="Rouze P."/>
            <person name="Scornet D."/>
            <person name="Allen A.E."/>
            <person name="Amoutzias G."/>
            <person name="Anthouard V."/>
            <person name="Artiguenave F."/>
            <person name="Aury J.M."/>
            <person name="Badger J.H."/>
            <person name="Beszteri B."/>
            <person name="Billiau K."/>
            <person name="Bonnet E."/>
            <person name="Bothwell J.H."/>
            <person name="Bowler C."/>
            <person name="Boyen C."/>
            <person name="Brownlee C."/>
            <person name="Carrano C.J."/>
            <person name="Charrier B."/>
            <person name="Cho G.Y."/>
            <person name="Coelho S.M."/>
            <person name="Collen J."/>
            <person name="Corre E."/>
            <person name="Da Silva C."/>
            <person name="Delage L."/>
            <person name="Delaroque N."/>
            <person name="Dittami S.M."/>
            <person name="Doulbeau S."/>
            <person name="Elias M."/>
            <person name="Farnham G."/>
            <person name="Gachon C.M."/>
            <person name="Gschloessl B."/>
            <person name="Heesch S."/>
            <person name="Jabbari K."/>
            <person name="Jubin C."/>
            <person name="Kawai H."/>
            <person name="Kimura K."/>
            <person name="Kloareg B."/>
            <person name="Kupper F.C."/>
            <person name="Lang D."/>
            <person name="Le Bail A."/>
            <person name="Leblanc C."/>
            <person name="Lerouge P."/>
            <person name="Lohr M."/>
            <person name="Lopez P.J."/>
            <person name="Martens C."/>
            <person name="Maumus F."/>
            <person name="Michel G."/>
            <person name="Miranda-Saavedra D."/>
            <person name="Morales J."/>
            <person name="Moreau H."/>
            <person name="Motomura T."/>
            <person name="Nagasato C."/>
            <person name="Napoli C.A."/>
            <person name="Nelson D.R."/>
            <person name="Nyvall-Collen P."/>
            <person name="Peters A.F."/>
            <person name="Pommier C."/>
            <person name="Potin P."/>
            <person name="Poulain J."/>
            <person name="Quesneville H."/>
            <person name="Read B."/>
            <person name="Rensing S.A."/>
            <person name="Ritter A."/>
            <person name="Rousvoal S."/>
            <person name="Samanta M."/>
            <person name="Samson G."/>
            <person name="Schroeder D.C."/>
            <person name="Segurens B."/>
            <person name="Strittmatter M."/>
            <person name="Tonon T."/>
            <person name="Tregear J.W."/>
            <person name="Valentin K."/>
            <person name="von Dassow P."/>
            <person name="Yamagishi T."/>
            <person name="Van de Peer Y."/>
            <person name="Wincker P."/>
        </authorList>
    </citation>
    <scope>NUCLEOTIDE SEQUENCE [LARGE SCALE GENOMIC DNA]</scope>
    <source>
        <strain evidence="8">Ec32 / CCAP1310/4</strain>
    </source>
</reference>